<feature type="domain" description="Pre-toxin TG" evidence="5">
    <location>
        <begin position="546"/>
        <end position="592"/>
    </location>
</feature>
<dbReference type="GO" id="GO:0005576">
    <property type="term" value="C:extracellular region"/>
    <property type="evidence" value="ECO:0007669"/>
    <property type="project" value="UniProtKB-SubCell"/>
</dbReference>
<protein>
    <submittedName>
        <fullName evidence="7">Putative toxin of predicted polymorphic toxin system</fullName>
    </submittedName>
</protein>
<organism evidence="7 8">
    <name type="scientific">Lentzea atacamensis</name>
    <dbReference type="NCBI Taxonomy" id="531938"/>
    <lineage>
        <taxon>Bacteria</taxon>
        <taxon>Bacillati</taxon>
        <taxon>Actinomycetota</taxon>
        <taxon>Actinomycetes</taxon>
        <taxon>Pseudonocardiales</taxon>
        <taxon>Pseudonocardiaceae</taxon>
        <taxon>Lentzea</taxon>
    </lineage>
</organism>
<dbReference type="Gene3D" id="2.115.10.10">
    <property type="entry name" value="Tachylectin 2"/>
    <property type="match status" value="2"/>
</dbReference>
<dbReference type="InterPro" id="IPR023294">
    <property type="entry name" value="Tachylectin2"/>
</dbReference>
<evidence type="ECO:0000256" key="3">
    <source>
        <dbReference type="SAM" id="Coils"/>
    </source>
</evidence>
<comment type="caution">
    <text evidence="7">The sequence shown here is derived from an EMBL/GenBank/DDBJ whole genome shotgun (WGS) entry which is preliminary data.</text>
</comment>
<dbReference type="EMBL" id="QGHB01000009">
    <property type="protein sequence ID" value="PWK83986.1"/>
    <property type="molecule type" value="Genomic_DNA"/>
</dbReference>
<sequence length="726" mass="78669">MLTAAVGAGIIVPAQPAQAVNWIPAAAFATCVTDVPVFAARDNGELWLYPHQGTRSGKPTWGQARQVGSGWNGRTMAGPSGQVYSVETGGALKRFAWNGTGWDNGTGSLLAQGWERFATTARDLVTVDAVGDIYRVDADGTLRRFAHDGAKWTVDGQELAKGWDRYNLIVAAGPGVLYARTPSGELTRHHYSDGTWLQRDAVVGQGWQRFRSIGSAGADTLFGLDGDQLWWHRFVPALGEWVSTQPNDAMPSTSIGTGWAATRDIAPQTTGCTGLNPLEKVHRIASVGASVLLTERGLRELRAGLQQSLGPDSPIVHAMTAATKFVQDNQATIAPLVAKYAANPHPLEEADKQTLKSVVDAAMAPGGPMAALWEIVRRELGTHVTFEQAVDLAKAGLGWTVQITRMTVDFVKTTKQLLNDIPGILDQMIQGYEKMNSALTDINATVTESTRILGEMNVVIDQMNTAMDQMNRALDVVNNALTQMNAAMAQMNAAVGKMNRAVDALNNGGWNFFSTYRVTLDNLDLSGLDKIWGQRASAEELARADSWFSLAVDFVPFVGDAKGLWGAVSGRDPMTGEELSGADRAMGSLFFLRYLKNIRKGGDLIYTGSKLEEAKRGRALVDNGKYDYLFGKVDSNSHNAARSKQNKEQLARIGVHDTPQGRALIKKHLDEAVTSDANVKRTYTDEYGTFQIRDSLFAGPGGFLHFESAWQVTPDGLRLTTIIPKG</sequence>
<feature type="coiled-coil region" evidence="3">
    <location>
        <begin position="460"/>
        <end position="487"/>
    </location>
</feature>
<evidence type="ECO:0000259" key="5">
    <source>
        <dbReference type="Pfam" id="PF14449"/>
    </source>
</evidence>
<evidence type="ECO:0000256" key="2">
    <source>
        <dbReference type="ARBA" id="ARBA00022525"/>
    </source>
</evidence>
<feature type="domain" description="Tachylectin 2" evidence="6">
    <location>
        <begin position="43"/>
        <end position="261"/>
    </location>
</feature>
<dbReference type="SUPFAM" id="SSF58104">
    <property type="entry name" value="Methyl-accepting chemotaxis protein (MCP) signaling domain"/>
    <property type="match status" value="1"/>
</dbReference>
<dbReference type="Gene3D" id="1.10.287.950">
    <property type="entry name" value="Methyl-accepting chemotaxis protein"/>
    <property type="match status" value="1"/>
</dbReference>
<dbReference type="SUPFAM" id="SSF50934">
    <property type="entry name" value="Tachylectin-2"/>
    <property type="match status" value="1"/>
</dbReference>
<dbReference type="CDD" id="cd20724">
    <property type="entry name" value="CdiA-CT_Kp342-like"/>
    <property type="match status" value="1"/>
</dbReference>
<dbReference type="Proteomes" id="UP000246005">
    <property type="component" value="Unassembled WGS sequence"/>
</dbReference>
<feature type="signal peptide" evidence="4">
    <location>
        <begin position="1"/>
        <end position="19"/>
    </location>
</feature>
<keyword evidence="3" id="KW-0175">Coiled coil</keyword>
<reference evidence="7 8" key="1">
    <citation type="submission" date="2018-05" db="EMBL/GenBank/DDBJ databases">
        <title>Genomic Encyclopedia of Type Strains, Phase IV (KMG-IV): sequencing the most valuable type-strain genomes for metagenomic binning, comparative biology and taxonomic classification.</title>
        <authorList>
            <person name="Goeker M."/>
        </authorList>
    </citation>
    <scope>NUCLEOTIDE SEQUENCE [LARGE SCALE GENOMIC DNA]</scope>
    <source>
        <strain evidence="7 8">DSM 45480</strain>
    </source>
</reference>
<dbReference type="InterPro" id="IPR036813">
    <property type="entry name" value="Tachylectin2_sf"/>
</dbReference>
<evidence type="ECO:0000256" key="1">
    <source>
        <dbReference type="ARBA" id="ARBA00004613"/>
    </source>
</evidence>
<accession>A0A316HRN2</accession>
<proteinExistence type="predicted"/>
<evidence type="ECO:0000313" key="8">
    <source>
        <dbReference type="Proteomes" id="UP000246005"/>
    </source>
</evidence>
<dbReference type="InterPro" id="IPR027797">
    <property type="entry name" value="PT-TG_dom"/>
</dbReference>
<comment type="subcellular location">
    <subcellularLocation>
        <location evidence="1">Secreted</location>
    </subcellularLocation>
</comment>
<name>A0A316HRN2_9PSEU</name>
<evidence type="ECO:0000259" key="6">
    <source>
        <dbReference type="Pfam" id="PF14517"/>
    </source>
</evidence>
<evidence type="ECO:0000313" key="7">
    <source>
        <dbReference type="EMBL" id="PWK83986.1"/>
    </source>
</evidence>
<feature type="chain" id="PRO_5016330226" evidence="4">
    <location>
        <begin position="20"/>
        <end position="726"/>
    </location>
</feature>
<keyword evidence="2" id="KW-0964">Secreted</keyword>
<dbReference type="Pfam" id="PF14517">
    <property type="entry name" value="Tachylectin"/>
    <property type="match status" value="1"/>
</dbReference>
<gene>
    <name evidence="7" type="ORF">C8D88_10970</name>
</gene>
<evidence type="ECO:0000256" key="4">
    <source>
        <dbReference type="SAM" id="SignalP"/>
    </source>
</evidence>
<dbReference type="AlphaFoldDB" id="A0A316HRN2"/>
<dbReference type="Pfam" id="PF14449">
    <property type="entry name" value="PT-TG"/>
    <property type="match status" value="1"/>
</dbReference>
<keyword evidence="4" id="KW-0732">Signal</keyword>